<dbReference type="PANTHER" id="PTHR45754">
    <property type="entry name" value="METHYLENETETRAHYDROFOLATE REDUCTASE"/>
    <property type="match status" value="1"/>
</dbReference>
<evidence type="ECO:0000256" key="7">
    <source>
        <dbReference type="ARBA" id="ARBA00023002"/>
    </source>
</evidence>
<dbReference type="Gene3D" id="3.20.20.220">
    <property type="match status" value="1"/>
</dbReference>
<dbReference type="CDD" id="cd00537">
    <property type="entry name" value="MTHFR"/>
    <property type="match status" value="1"/>
</dbReference>
<keyword evidence="9" id="KW-0486">Methionine biosynthesis</keyword>
<evidence type="ECO:0000256" key="2">
    <source>
        <dbReference type="ARBA" id="ARBA00004777"/>
    </source>
</evidence>
<comment type="cofactor">
    <cofactor evidence="1 12">
        <name>FAD</name>
        <dbReference type="ChEBI" id="CHEBI:57692"/>
    </cofactor>
</comment>
<evidence type="ECO:0000256" key="9">
    <source>
        <dbReference type="ARBA" id="ARBA00023167"/>
    </source>
</evidence>
<keyword evidence="8" id="KW-0520">NAD</keyword>
<evidence type="ECO:0000256" key="4">
    <source>
        <dbReference type="ARBA" id="ARBA00022605"/>
    </source>
</evidence>
<dbReference type="InterPro" id="IPR004620">
    <property type="entry name" value="MTHF_reductase_bac"/>
</dbReference>
<dbReference type="SUPFAM" id="SSF51730">
    <property type="entry name" value="FAD-linked oxidoreductase"/>
    <property type="match status" value="1"/>
</dbReference>
<dbReference type="OrthoDB" id="9812555at2"/>
<evidence type="ECO:0000256" key="10">
    <source>
        <dbReference type="ARBA" id="ARBA00034478"/>
    </source>
</evidence>
<proteinExistence type="inferred from homology"/>
<dbReference type="NCBIfam" id="TIGR00676">
    <property type="entry name" value="fadh2"/>
    <property type="match status" value="1"/>
</dbReference>
<comment type="similarity">
    <text evidence="3 12">Belongs to the methylenetetrahydrofolate reductase family.</text>
</comment>
<evidence type="ECO:0000256" key="5">
    <source>
        <dbReference type="ARBA" id="ARBA00022630"/>
    </source>
</evidence>
<evidence type="ECO:0000313" key="14">
    <source>
        <dbReference type="Proteomes" id="UP000245639"/>
    </source>
</evidence>
<keyword evidence="7 12" id="KW-0560">Oxidoreductase</keyword>
<comment type="pathway">
    <text evidence="10">Amino-acid biosynthesis; L-methionine biosynthesis via de novo pathway.</text>
</comment>
<evidence type="ECO:0000256" key="11">
    <source>
        <dbReference type="ARBA" id="ARBA00048628"/>
    </source>
</evidence>
<dbReference type="EC" id="1.5.1.54" evidence="12"/>
<keyword evidence="5 12" id="KW-0285">Flavoprotein</keyword>
<gene>
    <name evidence="13" type="ORF">C8D89_10796</name>
</gene>
<dbReference type="RefSeq" id="WP_116708933.1">
    <property type="nucleotide sequence ID" value="NZ_QEKW01000007.1"/>
</dbReference>
<comment type="caution">
    <text evidence="13">The sequence shown here is derived from an EMBL/GenBank/DDBJ whole genome shotgun (WGS) entry which is preliminary data.</text>
</comment>
<dbReference type="Pfam" id="PF02219">
    <property type="entry name" value="MTHFR"/>
    <property type="match status" value="1"/>
</dbReference>
<comment type="catalytic activity">
    <reaction evidence="11">
        <text>(6S)-5-methyl-5,6,7,8-tetrahydrofolate + NAD(+) = (6R)-5,10-methylene-5,6,7,8-tetrahydrofolate + NADH + H(+)</text>
        <dbReference type="Rhea" id="RHEA:19821"/>
        <dbReference type="ChEBI" id="CHEBI:15378"/>
        <dbReference type="ChEBI" id="CHEBI:15636"/>
        <dbReference type="ChEBI" id="CHEBI:18608"/>
        <dbReference type="ChEBI" id="CHEBI:57540"/>
        <dbReference type="ChEBI" id="CHEBI:57945"/>
        <dbReference type="EC" id="1.5.1.54"/>
    </reaction>
    <physiologicalReaction direction="right-to-left" evidence="11">
        <dbReference type="Rhea" id="RHEA:19823"/>
    </physiologicalReaction>
</comment>
<accession>A0A2U1F9U1</accession>
<organism evidence="13 14">
    <name type="scientific">Actinomycetospora cinnamomea</name>
    <dbReference type="NCBI Taxonomy" id="663609"/>
    <lineage>
        <taxon>Bacteria</taxon>
        <taxon>Bacillati</taxon>
        <taxon>Actinomycetota</taxon>
        <taxon>Actinomycetes</taxon>
        <taxon>Pseudonocardiales</taxon>
        <taxon>Pseudonocardiaceae</taxon>
        <taxon>Actinomycetospora</taxon>
    </lineage>
</organism>
<evidence type="ECO:0000256" key="3">
    <source>
        <dbReference type="ARBA" id="ARBA00006743"/>
    </source>
</evidence>
<dbReference type="PANTHER" id="PTHR45754:SF3">
    <property type="entry name" value="METHYLENETETRAHYDROFOLATE REDUCTASE (NADPH)"/>
    <property type="match status" value="1"/>
</dbReference>
<evidence type="ECO:0000256" key="12">
    <source>
        <dbReference type="RuleBase" id="RU003862"/>
    </source>
</evidence>
<dbReference type="GO" id="GO:0071949">
    <property type="term" value="F:FAD binding"/>
    <property type="evidence" value="ECO:0007669"/>
    <property type="project" value="TreeGrafter"/>
</dbReference>
<dbReference type="GO" id="GO:0106312">
    <property type="term" value="F:methylenetetrahydrofolate reductase (NADH) activity"/>
    <property type="evidence" value="ECO:0007669"/>
    <property type="project" value="UniProtKB-EC"/>
</dbReference>
<sequence>MATVTERIQRGVPTFSVEFFPPKNDEGEATLWRTIRDLEPLDPAFVSVTYGAGGSSRDRTIRTTGRIATDTTLTAMAHLTAVDASLEDLRQVIGSYLAAGISNVLAIRGDPPGDKDADWVPHPAGLSYTEELVHMVRRLGDFCVGVAAFPYLHPRSVDEDTDTRYFIQKVKAGAEFAITQMFYDADQFLRMRDRIAAAGCEIPIMPGLMPVTTPRSAERGADFSGAPLPAAMLERLEPLAEDATGYREAGIDLCVELSQRMFDEGVENIHYISMNRSPAVVDVVQRLGIAARPGS</sequence>
<dbReference type="GO" id="GO:0009086">
    <property type="term" value="P:methionine biosynthetic process"/>
    <property type="evidence" value="ECO:0007669"/>
    <property type="project" value="UniProtKB-KW"/>
</dbReference>
<comment type="pathway">
    <text evidence="2 12">One-carbon metabolism; tetrahydrofolate interconversion.</text>
</comment>
<dbReference type="AlphaFoldDB" id="A0A2U1F9U1"/>
<keyword evidence="6 12" id="KW-0274">FAD</keyword>
<dbReference type="Proteomes" id="UP000245639">
    <property type="component" value="Unassembled WGS sequence"/>
</dbReference>
<keyword evidence="4" id="KW-0028">Amino-acid biosynthesis</keyword>
<dbReference type="InterPro" id="IPR029041">
    <property type="entry name" value="FAD-linked_oxidoreductase-like"/>
</dbReference>
<evidence type="ECO:0000256" key="6">
    <source>
        <dbReference type="ARBA" id="ARBA00022827"/>
    </source>
</evidence>
<dbReference type="InterPro" id="IPR003171">
    <property type="entry name" value="Mehydrof_redctse-like"/>
</dbReference>
<evidence type="ECO:0000313" key="13">
    <source>
        <dbReference type="EMBL" id="PVZ08934.1"/>
    </source>
</evidence>
<reference evidence="13 14" key="1">
    <citation type="submission" date="2018-04" db="EMBL/GenBank/DDBJ databases">
        <title>Genomic Encyclopedia of Type Strains, Phase IV (KMG-IV): sequencing the most valuable type-strain genomes for metagenomic binning, comparative biology and taxonomic classification.</title>
        <authorList>
            <person name="Goeker M."/>
        </authorList>
    </citation>
    <scope>NUCLEOTIDE SEQUENCE [LARGE SCALE GENOMIC DNA]</scope>
    <source>
        <strain evidence="13 14">DSM 45771</strain>
    </source>
</reference>
<dbReference type="EMBL" id="QEKW01000007">
    <property type="protein sequence ID" value="PVZ08934.1"/>
    <property type="molecule type" value="Genomic_DNA"/>
</dbReference>
<keyword evidence="14" id="KW-1185">Reference proteome</keyword>
<dbReference type="GO" id="GO:0005829">
    <property type="term" value="C:cytosol"/>
    <property type="evidence" value="ECO:0007669"/>
    <property type="project" value="InterPro"/>
</dbReference>
<name>A0A2U1F9U1_9PSEU</name>
<dbReference type="GO" id="GO:0035999">
    <property type="term" value="P:tetrahydrofolate interconversion"/>
    <property type="evidence" value="ECO:0007669"/>
    <property type="project" value="UniProtKB-UniPathway"/>
</dbReference>
<evidence type="ECO:0000256" key="1">
    <source>
        <dbReference type="ARBA" id="ARBA00001974"/>
    </source>
</evidence>
<evidence type="ECO:0000256" key="8">
    <source>
        <dbReference type="ARBA" id="ARBA00023027"/>
    </source>
</evidence>
<protein>
    <recommendedName>
        <fullName evidence="12">Methylenetetrahydrofolate reductase</fullName>
        <ecNumber evidence="12">1.5.1.54</ecNumber>
    </recommendedName>
</protein>
<dbReference type="UniPathway" id="UPA00193"/>